<protein>
    <submittedName>
        <fullName evidence="10">Uncharacterized protein</fullName>
    </submittedName>
</protein>
<evidence type="ECO:0000313" key="10">
    <source>
        <dbReference type="EMBL" id="KIP06868.1"/>
    </source>
</evidence>
<dbReference type="SMART" id="SM00249">
    <property type="entry name" value="PHD"/>
    <property type="match status" value="1"/>
</dbReference>
<feature type="domain" description="Helicase ATP-binding" evidence="8">
    <location>
        <begin position="183"/>
        <end position="350"/>
    </location>
</feature>
<dbReference type="InterPro" id="IPR019786">
    <property type="entry name" value="Zinc_finger_PHD-type_CS"/>
</dbReference>
<dbReference type="InterPro" id="IPR000330">
    <property type="entry name" value="SNF2_N"/>
</dbReference>
<dbReference type="GO" id="GO:0016787">
    <property type="term" value="F:hydrolase activity"/>
    <property type="evidence" value="ECO:0007669"/>
    <property type="project" value="UniProtKB-KW"/>
</dbReference>
<dbReference type="InterPro" id="IPR038718">
    <property type="entry name" value="SNF2-like_sf"/>
</dbReference>
<evidence type="ECO:0000259" key="8">
    <source>
        <dbReference type="PROSITE" id="PS51192"/>
    </source>
</evidence>
<accession>A0A0C3PKL6</accession>
<dbReference type="InterPro" id="IPR027417">
    <property type="entry name" value="P-loop_NTPase"/>
</dbReference>
<evidence type="ECO:0000256" key="1">
    <source>
        <dbReference type="ARBA" id="ARBA00022723"/>
    </source>
</evidence>
<keyword evidence="11" id="KW-1185">Reference proteome</keyword>
<keyword evidence="3" id="KW-0863">Zinc-finger</keyword>
<dbReference type="OrthoDB" id="448448at2759"/>
<dbReference type="SMART" id="SM00487">
    <property type="entry name" value="DEXDc"/>
    <property type="match status" value="1"/>
</dbReference>
<keyword evidence="2" id="KW-0547">Nucleotide-binding</keyword>
<dbReference type="SMART" id="SM00490">
    <property type="entry name" value="HELICc"/>
    <property type="match status" value="1"/>
</dbReference>
<organism evidence="10 11">
    <name type="scientific">Phlebiopsis gigantea (strain 11061_1 CR5-6)</name>
    <name type="common">White-rot fungus</name>
    <name type="synonym">Peniophora gigantea</name>
    <dbReference type="NCBI Taxonomy" id="745531"/>
    <lineage>
        <taxon>Eukaryota</taxon>
        <taxon>Fungi</taxon>
        <taxon>Dikarya</taxon>
        <taxon>Basidiomycota</taxon>
        <taxon>Agaricomycotina</taxon>
        <taxon>Agaricomycetes</taxon>
        <taxon>Polyporales</taxon>
        <taxon>Phanerochaetaceae</taxon>
        <taxon>Phlebiopsis</taxon>
    </lineage>
</organism>
<reference evidence="10 11" key="1">
    <citation type="journal article" date="2014" name="PLoS Genet.">
        <title>Analysis of the Phlebiopsis gigantea genome, transcriptome and secretome provides insight into its pioneer colonization strategies of wood.</title>
        <authorList>
            <person name="Hori C."/>
            <person name="Ishida T."/>
            <person name="Igarashi K."/>
            <person name="Samejima M."/>
            <person name="Suzuki H."/>
            <person name="Master E."/>
            <person name="Ferreira P."/>
            <person name="Ruiz-Duenas F.J."/>
            <person name="Held B."/>
            <person name="Canessa P."/>
            <person name="Larrondo L.F."/>
            <person name="Schmoll M."/>
            <person name="Druzhinina I.S."/>
            <person name="Kubicek C.P."/>
            <person name="Gaskell J.A."/>
            <person name="Kersten P."/>
            <person name="St John F."/>
            <person name="Glasner J."/>
            <person name="Sabat G."/>
            <person name="Splinter BonDurant S."/>
            <person name="Syed K."/>
            <person name="Yadav J."/>
            <person name="Mgbeahuruike A.C."/>
            <person name="Kovalchuk A."/>
            <person name="Asiegbu F.O."/>
            <person name="Lackner G."/>
            <person name="Hoffmeister D."/>
            <person name="Rencoret J."/>
            <person name="Gutierrez A."/>
            <person name="Sun H."/>
            <person name="Lindquist E."/>
            <person name="Barry K."/>
            <person name="Riley R."/>
            <person name="Grigoriev I.V."/>
            <person name="Henrissat B."/>
            <person name="Kues U."/>
            <person name="Berka R.M."/>
            <person name="Martinez A.T."/>
            <person name="Covert S.F."/>
            <person name="Blanchette R.A."/>
            <person name="Cullen D."/>
        </authorList>
    </citation>
    <scope>NUCLEOTIDE SEQUENCE [LARGE SCALE GENOMIC DNA]</scope>
    <source>
        <strain evidence="10 11">11061_1 CR5-6</strain>
    </source>
</reference>
<dbReference type="EMBL" id="KN840509">
    <property type="protein sequence ID" value="KIP06868.1"/>
    <property type="molecule type" value="Genomic_DNA"/>
</dbReference>
<evidence type="ECO:0000259" key="9">
    <source>
        <dbReference type="PROSITE" id="PS51194"/>
    </source>
</evidence>
<dbReference type="Gene3D" id="3.40.50.10810">
    <property type="entry name" value="Tandem AAA-ATPase domain"/>
    <property type="match status" value="1"/>
</dbReference>
<dbReference type="SUPFAM" id="SSF57903">
    <property type="entry name" value="FYVE/PHD zinc finger"/>
    <property type="match status" value="1"/>
</dbReference>
<dbReference type="PANTHER" id="PTHR10799">
    <property type="entry name" value="SNF2/RAD54 HELICASE FAMILY"/>
    <property type="match status" value="1"/>
</dbReference>
<dbReference type="InterPro" id="IPR013083">
    <property type="entry name" value="Znf_RING/FYVE/PHD"/>
</dbReference>
<keyword evidence="4" id="KW-0378">Hydrolase</keyword>
<dbReference type="InterPro" id="IPR001650">
    <property type="entry name" value="Helicase_C-like"/>
</dbReference>
<dbReference type="AlphaFoldDB" id="A0A0C3PKL6"/>
<dbReference type="HOGENOM" id="CLU_000315_32_0_1"/>
<dbReference type="STRING" id="745531.A0A0C3PKL6"/>
<dbReference type="GO" id="GO:0008270">
    <property type="term" value="F:zinc ion binding"/>
    <property type="evidence" value="ECO:0007669"/>
    <property type="project" value="UniProtKB-KW"/>
</dbReference>
<dbReference type="CDD" id="cd17919">
    <property type="entry name" value="DEXHc_Snf"/>
    <property type="match status" value="1"/>
</dbReference>
<dbReference type="InterPro" id="IPR001965">
    <property type="entry name" value="Znf_PHD"/>
</dbReference>
<keyword evidence="5" id="KW-0862">Zinc</keyword>
<evidence type="ECO:0000313" key="11">
    <source>
        <dbReference type="Proteomes" id="UP000053257"/>
    </source>
</evidence>
<name>A0A0C3PKL6_PHLG1</name>
<evidence type="ECO:0000256" key="7">
    <source>
        <dbReference type="SAM" id="MobiDB-lite"/>
    </source>
</evidence>
<dbReference type="InterPro" id="IPR011011">
    <property type="entry name" value="Znf_FYVE_PHD"/>
</dbReference>
<evidence type="ECO:0000256" key="3">
    <source>
        <dbReference type="ARBA" id="ARBA00022771"/>
    </source>
</evidence>
<feature type="region of interest" description="Disordered" evidence="7">
    <location>
        <begin position="28"/>
        <end position="78"/>
    </location>
</feature>
<dbReference type="Pfam" id="PF00176">
    <property type="entry name" value="SNF2-rel_dom"/>
    <property type="match status" value="1"/>
</dbReference>
<dbReference type="CDD" id="cd18793">
    <property type="entry name" value="SF2_C_SNF"/>
    <property type="match status" value="1"/>
</dbReference>
<feature type="compositionally biased region" description="Polar residues" evidence="7">
    <location>
        <begin position="50"/>
        <end position="67"/>
    </location>
</feature>
<dbReference type="GO" id="GO:0005524">
    <property type="term" value="F:ATP binding"/>
    <property type="evidence" value="ECO:0007669"/>
    <property type="project" value="InterPro"/>
</dbReference>
<dbReference type="PROSITE" id="PS51192">
    <property type="entry name" value="HELICASE_ATP_BIND_1"/>
    <property type="match status" value="1"/>
</dbReference>
<dbReference type="SUPFAM" id="SSF52540">
    <property type="entry name" value="P-loop containing nucleoside triphosphate hydrolases"/>
    <property type="match status" value="2"/>
</dbReference>
<dbReference type="InterPro" id="IPR049730">
    <property type="entry name" value="SNF2/RAD54-like_C"/>
</dbReference>
<gene>
    <name evidence="10" type="ORF">PHLGIDRAFT_445085</name>
</gene>
<evidence type="ECO:0000256" key="2">
    <source>
        <dbReference type="ARBA" id="ARBA00022741"/>
    </source>
</evidence>
<sequence length="965" mass="109456">MPKTYIVISDSEDEIDLISSRASTLVASGSATPFDRDSGTPVSPRRVLRTRSNANTTPKNNPLQQSALKRKRTTSNAAEAKPMTLAAAGKKSKVEDKKLNTIVINSKKVAIEAARRRWLYKHRTLFESLLPPSSSFFVHLEKELKTSTDKDTYKPLHQLDEQPKLVTGGQLKDYQLQGLSFLTWMYHNGMNCILGDEMGLGKTLQTLSLLAYIRERSKGHIDPHLIICPLSVVETWVNEIKRWIPSFKALRFHAQQNERTRLKAAIRDGDITFDICVTTYDSFVSEDSWFKTRRWTYVVLDEGHKIKNADTIVAHKLQGIGSMYRLVLTGTPVQNNLLELWGLLRWLYPSVFGSSSDRLFRESFNLEKGTYSLPFLAATEKLLSTVMLRRTKDTVDIKVPPREELTVFLPMAEAQRFWTYRLLTRLDSMELQEIFTSKSEDEKENERTKEVKAYLSAKIEQGKTGQQNQWKRLMNLLIQLRQICDHPYLLPNAEPSPYALGDHVPAASSKLVFLDKLLADILPKGERVLIFSQWTGMLDLLEDFLTLRSIAYSRLDGSTPRPRRTLDVKLFQQEVSPFQVFLISTKAGGLGINLTKASTVVMIDSDWNPQNDLQAIARAHRIGQTKTVKVYRLICQGSVEDQMLDRIRRKLFLSIKVMNAHSDASEEQATALKTHELMSILRKGSSAISRADGDGLSLSEFLDAPIDSVLQASRSRDDMKTLKMRKDLGDNIKQEDEKLLVDAEEEEKRLLSGIAQVQSRLFEGKVVQRAQKANKDIAAEWEALQKRARQTRIVVIDGYEVIAAHLGPTAVQKKTRKFEWEDWCIYCRDGGELVLCGSCPRVFHPECHGLSPTAVEKMPMVTCGQHRCGGCDRNTSDAGGMLFRCRTCPLAFCEDCLPPGDIDAIGDTLPEFLVRGYGHSGTAYYIQCHHCKERFEADPVYRAQWQEEFHESEAKLEKLRTAETL</sequence>
<dbReference type="InterPro" id="IPR014001">
    <property type="entry name" value="Helicase_ATP-bd"/>
</dbReference>
<dbReference type="Proteomes" id="UP000053257">
    <property type="component" value="Unassembled WGS sequence"/>
</dbReference>
<dbReference type="Pfam" id="PF00271">
    <property type="entry name" value="Helicase_C"/>
    <property type="match status" value="1"/>
</dbReference>
<keyword evidence="1" id="KW-0479">Metal-binding</keyword>
<dbReference type="PROSITE" id="PS01359">
    <property type="entry name" value="ZF_PHD_1"/>
    <property type="match status" value="1"/>
</dbReference>
<feature type="domain" description="Helicase C-terminal" evidence="9">
    <location>
        <begin position="513"/>
        <end position="673"/>
    </location>
</feature>
<evidence type="ECO:0000256" key="4">
    <source>
        <dbReference type="ARBA" id="ARBA00022801"/>
    </source>
</evidence>
<dbReference type="PROSITE" id="PS51194">
    <property type="entry name" value="HELICASE_CTER"/>
    <property type="match status" value="1"/>
</dbReference>
<keyword evidence="6" id="KW-0067">ATP-binding</keyword>
<dbReference type="Gene3D" id="3.40.50.300">
    <property type="entry name" value="P-loop containing nucleotide triphosphate hydrolases"/>
    <property type="match status" value="1"/>
</dbReference>
<evidence type="ECO:0000256" key="6">
    <source>
        <dbReference type="ARBA" id="ARBA00022840"/>
    </source>
</evidence>
<dbReference type="Gene3D" id="3.30.40.10">
    <property type="entry name" value="Zinc/RING finger domain, C3HC4 (zinc finger)"/>
    <property type="match status" value="1"/>
</dbReference>
<evidence type="ECO:0000256" key="5">
    <source>
        <dbReference type="ARBA" id="ARBA00022833"/>
    </source>
</evidence>
<proteinExistence type="predicted"/>